<dbReference type="InterPro" id="IPR050991">
    <property type="entry name" value="ECM_Regulatory_Proteins"/>
</dbReference>
<dbReference type="CDD" id="cd00063">
    <property type="entry name" value="FN3"/>
    <property type="match status" value="1"/>
</dbReference>
<accession>A0A210PV58</accession>
<dbReference type="SMART" id="SM00060">
    <property type="entry name" value="FN3"/>
    <property type="match status" value="3"/>
</dbReference>
<dbReference type="EMBL" id="NEDP02005472">
    <property type="protein sequence ID" value="OWF40369.1"/>
    <property type="molecule type" value="Genomic_DNA"/>
</dbReference>
<dbReference type="PROSITE" id="PS50853">
    <property type="entry name" value="FN3"/>
    <property type="match status" value="1"/>
</dbReference>
<sequence>MRPYQPIGHTRQADKILGSAVGPVGSFNLLPRITGLADLLDLRLSSVNKMSGCAAHVILLCWSLLVCFGVTRTCFICCQCGDVSPDDPLVFVNETLVINCTLTSPNDDSNSSTLYFIHEHTPVNQSYHEVVDNGTLTFRKVAELTDAGNYYCHRRDISGVMGLVGGQQLEVDYEPQEVTELQCIWYNWKDGLKCSWELPAYNMRNIEVQLQWYNGVTGQCPNMSVDMTSCTFDPSGVSLDTSEWYFKVNVTNTRRKVSAIGPYITKIPAENAKPNKVDRFGYKYTNDSSCVQLTWIYDVFISRSRKKQFRVRYWSSALQHEELVHDDGDGGLMVCDLDPDTLYTYTVDVRAVKSPFYSDPFTISVKTDQDVPLTAPVLRKGAYHRTSVSCLLDQNGYHDVTIYWKKIQRKQARGDIVRYTVKFSEAKTANENEINVTAYHTEVYFPGTSLSGILRLKCNATYVITLQAATEKGLSKTWSYLRIPFFTRQGTSPSTVRVEEAGGDYKVTWAGSQAVGLTGYTVYYCQRKNKTHCKRELVSVDVDKLDEGQTTLVVQDKEAEYLFGVSSDFGQFGSGFDLVSCVYHKNAVPPPPSGIVVSSQDPARAMVTWNHVTCSENAPIIVSYTIRWYKVNEELNKDEKPYKGQNTSIPANQSALFLMNDVQSDGMYCVQICSSSSVQPGPFSDTVYVTLAKKDIKIVVKKFSNLNPSIPGSSERFPGRCIKFAEDLNYINFIYKL</sequence>
<keyword evidence="4" id="KW-1185">Reference proteome</keyword>
<evidence type="ECO:0000313" key="3">
    <source>
        <dbReference type="EMBL" id="OWF40369.1"/>
    </source>
</evidence>
<keyword evidence="1" id="KW-0677">Repeat</keyword>
<dbReference type="STRING" id="6573.A0A210PV58"/>
<dbReference type="InterPro" id="IPR036116">
    <property type="entry name" value="FN3_sf"/>
</dbReference>
<reference evidence="3 4" key="1">
    <citation type="journal article" date="2017" name="Nat. Ecol. Evol.">
        <title>Scallop genome provides insights into evolution of bilaterian karyotype and development.</title>
        <authorList>
            <person name="Wang S."/>
            <person name="Zhang J."/>
            <person name="Jiao W."/>
            <person name="Li J."/>
            <person name="Xun X."/>
            <person name="Sun Y."/>
            <person name="Guo X."/>
            <person name="Huan P."/>
            <person name="Dong B."/>
            <person name="Zhang L."/>
            <person name="Hu X."/>
            <person name="Sun X."/>
            <person name="Wang J."/>
            <person name="Zhao C."/>
            <person name="Wang Y."/>
            <person name="Wang D."/>
            <person name="Huang X."/>
            <person name="Wang R."/>
            <person name="Lv J."/>
            <person name="Li Y."/>
            <person name="Zhang Z."/>
            <person name="Liu B."/>
            <person name="Lu W."/>
            <person name="Hui Y."/>
            <person name="Liang J."/>
            <person name="Zhou Z."/>
            <person name="Hou R."/>
            <person name="Li X."/>
            <person name="Liu Y."/>
            <person name="Li H."/>
            <person name="Ning X."/>
            <person name="Lin Y."/>
            <person name="Zhao L."/>
            <person name="Xing Q."/>
            <person name="Dou J."/>
            <person name="Li Y."/>
            <person name="Mao J."/>
            <person name="Guo H."/>
            <person name="Dou H."/>
            <person name="Li T."/>
            <person name="Mu C."/>
            <person name="Jiang W."/>
            <person name="Fu Q."/>
            <person name="Fu X."/>
            <person name="Miao Y."/>
            <person name="Liu J."/>
            <person name="Yu Q."/>
            <person name="Li R."/>
            <person name="Liao H."/>
            <person name="Li X."/>
            <person name="Kong Y."/>
            <person name="Jiang Z."/>
            <person name="Chourrout D."/>
            <person name="Li R."/>
            <person name="Bao Z."/>
        </authorList>
    </citation>
    <scope>NUCLEOTIDE SEQUENCE [LARGE SCALE GENOMIC DNA]</scope>
    <source>
        <strain evidence="3 4">PY_sf001</strain>
    </source>
</reference>
<dbReference type="Gene3D" id="2.60.40.10">
    <property type="entry name" value="Immunoglobulins"/>
    <property type="match status" value="4"/>
</dbReference>
<evidence type="ECO:0000259" key="2">
    <source>
        <dbReference type="PROSITE" id="PS50853"/>
    </source>
</evidence>
<dbReference type="PANTHER" id="PTHR46708">
    <property type="entry name" value="TENASCIN"/>
    <property type="match status" value="1"/>
</dbReference>
<proteinExistence type="predicted"/>
<dbReference type="PANTHER" id="PTHR46708:SF2">
    <property type="entry name" value="FIBRONECTIN TYPE-III DOMAIN-CONTAINING PROTEIN"/>
    <property type="match status" value="1"/>
</dbReference>
<name>A0A210PV58_MIZYE</name>
<evidence type="ECO:0000313" key="4">
    <source>
        <dbReference type="Proteomes" id="UP000242188"/>
    </source>
</evidence>
<organism evidence="3 4">
    <name type="scientific">Mizuhopecten yessoensis</name>
    <name type="common">Japanese scallop</name>
    <name type="synonym">Patinopecten yessoensis</name>
    <dbReference type="NCBI Taxonomy" id="6573"/>
    <lineage>
        <taxon>Eukaryota</taxon>
        <taxon>Metazoa</taxon>
        <taxon>Spiralia</taxon>
        <taxon>Lophotrochozoa</taxon>
        <taxon>Mollusca</taxon>
        <taxon>Bivalvia</taxon>
        <taxon>Autobranchia</taxon>
        <taxon>Pteriomorphia</taxon>
        <taxon>Pectinida</taxon>
        <taxon>Pectinoidea</taxon>
        <taxon>Pectinidae</taxon>
        <taxon>Mizuhopecten</taxon>
    </lineage>
</organism>
<comment type="caution">
    <text evidence="3">The sequence shown here is derived from an EMBL/GenBank/DDBJ whole genome shotgun (WGS) entry which is preliminary data.</text>
</comment>
<dbReference type="InterPro" id="IPR013783">
    <property type="entry name" value="Ig-like_fold"/>
</dbReference>
<dbReference type="SUPFAM" id="SSF49265">
    <property type="entry name" value="Fibronectin type III"/>
    <property type="match status" value="3"/>
</dbReference>
<dbReference type="OrthoDB" id="6071279at2759"/>
<dbReference type="AlphaFoldDB" id="A0A210PV58"/>
<protein>
    <submittedName>
        <fullName evidence="3">Protogenin</fullName>
    </submittedName>
</protein>
<dbReference type="Proteomes" id="UP000242188">
    <property type="component" value="Unassembled WGS sequence"/>
</dbReference>
<evidence type="ECO:0000256" key="1">
    <source>
        <dbReference type="ARBA" id="ARBA00022737"/>
    </source>
</evidence>
<dbReference type="InterPro" id="IPR003961">
    <property type="entry name" value="FN3_dom"/>
</dbReference>
<gene>
    <name evidence="3" type="ORF">KP79_PYT08316</name>
</gene>
<dbReference type="InterPro" id="IPR036179">
    <property type="entry name" value="Ig-like_dom_sf"/>
</dbReference>
<dbReference type="SUPFAM" id="SSF48726">
    <property type="entry name" value="Immunoglobulin"/>
    <property type="match status" value="1"/>
</dbReference>
<feature type="domain" description="Fibronectin type-III" evidence="2">
    <location>
        <begin position="591"/>
        <end position="695"/>
    </location>
</feature>